<sequence length="531" mass="60652">MAFLQEDDSAFVAALSFLDEFAHGGQSEGTATPRVSALHEYKSVVNSTDSAVSSKTQSKPKHSRRRAAVETEEEKARRKAELNAKRKVLRKAGVYGDANRARNERSREIAHLRDQMKKLLLDLHILQTRSETRDEKQKQDFDDPYTLIADLKKEIFSNSSRADIRVKQAMRRYVEEDRDIIAWTSRTVPIEIKNKLFLGLTYHLRGYAITKRSSDSTPDRELSVLQLCYMVSIDQDIETTYGHDDVRTITDFMIVSLGQHMRGHREFIENALVDATNECSSLMTLAQSKHHVVDVLRLRDGVEEYEGLVRRLDASYANVDEVFMSNGLAGMTISPIDIHVREGVYGNNFELSSYKVLPFDVHSTAEAAWRHFKGVEKHLGNGSLYEKAEKDFDDPYTLIADLKKEIFSNSSRADIRVKQAIRRYVEEDRDVIAWTSRVVPIEIKNKLLRGLTYHLRGYAITKRSSDSIPDRELSVLQLCYMVSIDQDIETTYGHDDVRTITDFMIVSLGQNMRGHREFIENALVDTTLAGC</sequence>
<keyword evidence="3" id="KW-1185">Reference proteome</keyword>
<accession>A0A225V9V9</accession>
<evidence type="ECO:0000313" key="2">
    <source>
        <dbReference type="EMBL" id="OWZ02122.1"/>
    </source>
</evidence>
<evidence type="ECO:0008006" key="4">
    <source>
        <dbReference type="Google" id="ProtNLM"/>
    </source>
</evidence>
<feature type="region of interest" description="Disordered" evidence="1">
    <location>
        <begin position="48"/>
        <end position="79"/>
    </location>
</feature>
<feature type="compositionally biased region" description="Polar residues" evidence="1">
    <location>
        <begin position="48"/>
        <end position="57"/>
    </location>
</feature>
<proteinExistence type="predicted"/>
<dbReference type="PANTHER" id="PTHR35796">
    <property type="entry name" value="HYPOTHETICAL CYTOSOLIC PROTEIN"/>
    <property type="match status" value="1"/>
</dbReference>
<dbReference type="AlphaFoldDB" id="A0A225V9V9"/>
<dbReference type="EMBL" id="NBNE01006372">
    <property type="protein sequence ID" value="OWZ02122.1"/>
    <property type="molecule type" value="Genomic_DNA"/>
</dbReference>
<dbReference type="Proteomes" id="UP000198211">
    <property type="component" value="Unassembled WGS sequence"/>
</dbReference>
<evidence type="ECO:0000313" key="3">
    <source>
        <dbReference type="Proteomes" id="UP000198211"/>
    </source>
</evidence>
<gene>
    <name evidence="2" type="ORF">PHMEG_00026368</name>
</gene>
<dbReference type="STRING" id="4795.A0A225V9V9"/>
<reference evidence="3" key="1">
    <citation type="submission" date="2017-03" db="EMBL/GenBank/DDBJ databases">
        <title>Phytopthora megakarya and P. palmivora, two closely related causual agents of cacao black pod achieved similar genome size and gene model numbers by different mechanisms.</title>
        <authorList>
            <person name="Ali S."/>
            <person name="Shao J."/>
            <person name="Larry D.J."/>
            <person name="Kronmiller B."/>
            <person name="Shen D."/>
            <person name="Strem M.D."/>
            <person name="Melnick R.L."/>
            <person name="Guiltinan M.J."/>
            <person name="Tyler B.M."/>
            <person name="Meinhardt L.W."/>
            <person name="Bailey B.A."/>
        </authorList>
    </citation>
    <scope>NUCLEOTIDE SEQUENCE [LARGE SCALE GENOMIC DNA]</scope>
    <source>
        <strain evidence="3">zdho120</strain>
    </source>
</reference>
<comment type="caution">
    <text evidence="2">The sequence shown here is derived from an EMBL/GenBank/DDBJ whole genome shotgun (WGS) entry which is preliminary data.</text>
</comment>
<evidence type="ECO:0000256" key="1">
    <source>
        <dbReference type="SAM" id="MobiDB-lite"/>
    </source>
</evidence>
<name>A0A225V9V9_9STRA</name>
<organism evidence="2 3">
    <name type="scientific">Phytophthora megakarya</name>
    <dbReference type="NCBI Taxonomy" id="4795"/>
    <lineage>
        <taxon>Eukaryota</taxon>
        <taxon>Sar</taxon>
        <taxon>Stramenopiles</taxon>
        <taxon>Oomycota</taxon>
        <taxon>Peronosporomycetes</taxon>
        <taxon>Peronosporales</taxon>
        <taxon>Peronosporaceae</taxon>
        <taxon>Phytophthora</taxon>
    </lineage>
</organism>
<dbReference type="PANTHER" id="PTHR35796:SF3">
    <property type="entry name" value="BHLH DOMAIN-CONTAINING PROTEIN"/>
    <property type="match status" value="1"/>
</dbReference>
<dbReference type="OrthoDB" id="115519at2759"/>
<protein>
    <recommendedName>
        <fullName evidence="4">M96 mating-specific protein</fullName>
    </recommendedName>
</protein>